<dbReference type="EMBL" id="UGMX01000002">
    <property type="protein sequence ID" value="STW07418.1"/>
    <property type="molecule type" value="Genomic_DNA"/>
</dbReference>
<dbReference type="AlphaFoldDB" id="A0A7H4P4Q3"/>
<name>A0A7H4P4Q3_9ENTR</name>
<accession>A0A7H4P4Q3</accession>
<protein>
    <submittedName>
        <fullName evidence="1">ResA resolvase</fullName>
    </submittedName>
</protein>
<sequence length="86" mass="9930">MKLLLQPPLSLQRQKSISSTEIYTKVFPFDVTAHQKVQFAVPESDVVCPEHFAAPRHISNKDFYFSHADVLLIPEVIFSCERDKNR</sequence>
<evidence type="ECO:0000313" key="2">
    <source>
        <dbReference type="Proteomes" id="UP000254571"/>
    </source>
</evidence>
<evidence type="ECO:0000313" key="1">
    <source>
        <dbReference type="EMBL" id="STW07418.1"/>
    </source>
</evidence>
<proteinExistence type="predicted"/>
<organism evidence="1 2">
    <name type="scientific">Klebsiella grimontii</name>
    <dbReference type="NCBI Taxonomy" id="2058152"/>
    <lineage>
        <taxon>Bacteria</taxon>
        <taxon>Pseudomonadati</taxon>
        <taxon>Pseudomonadota</taxon>
        <taxon>Gammaproteobacteria</taxon>
        <taxon>Enterobacterales</taxon>
        <taxon>Enterobacteriaceae</taxon>
        <taxon>Klebsiella/Raoultella group</taxon>
        <taxon>Klebsiella</taxon>
    </lineage>
</organism>
<dbReference type="Proteomes" id="UP000254571">
    <property type="component" value="Unassembled WGS sequence"/>
</dbReference>
<reference evidence="1 2" key="1">
    <citation type="submission" date="2018-06" db="EMBL/GenBank/DDBJ databases">
        <authorList>
            <consortium name="Pathogen Informatics"/>
            <person name="Doyle S."/>
        </authorList>
    </citation>
    <scope>NUCLEOTIDE SEQUENCE [LARGE SCALE GENOMIC DNA]</scope>
    <source>
        <strain evidence="1 2">NCTC9149</strain>
    </source>
</reference>
<gene>
    <name evidence="1" type="ORF">NCTC9149_03848</name>
</gene>
<comment type="caution">
    <text evidence="1">The sequence shown here is derived from an EMBL/GenBank/DDBJ whole genome shotgun (WGS) entry which is preliminary data.</text>
</comment>